<proteinExistence type="predicted"/>
<comment type="caution">
    <text evidence="2">The sequence shown here is derived from an EMBL/GenBank/DDBJ whole genome shotgun (WGS) entry which is preliminary data.</text>
</comment>
<gene>
    <name evidence="2" type="ORF">B0H17DRAFT_1151999</name>
</gene>
<protein>
    <submittedName>
        <fullName evidence="2">Uncharacterized protein</fullName>
    </submittedName>
</protein>
<dbReference type="AlphaFoldDB" id="A0AAD7FHP7"/>
<sequence>MYITLGGTCPSARVGCLQQRRLYHESLSLNGPDEQIIGLVYVNQARTEGLTIGERHQHRRRRWRVSTQRRNGGGVFPVGGVRTQRGSGRAPNEEVSGLVRGNLANNWSTHGRFCPEVPGHYISASGGGGGGFRPRGAQGQRGAAPGILIKRLLVWIKEIAPKLKQ</sequence>
<accession>A0AAD7FHP7</accession>
<name>A0AAD7FHP7_MYCRO</name>
<organism evidence="2 3">
    <name type="scientific">Mycena rosella</name>
    <name type="common">Pink bonnet</name>
    <name type="synonym">Agaricus rosellus</name>
    <dbReference type="NCBI Taxonomy" id="1033263"/>
    <lineage>
        <taxon>Eukaryota</taxon>
        <taxon>Fungi</taxon>
        <taxon>Dikarya</taxon>
        <taxon>Basidiomycota</taxon>
        <taxon>Agaricomycotina</taxon>
        <taxon>Agaricomycetes</taxon>
        <taxon>Agaricomycetidae</taxon>
        <taxon>Agaricales</taxon>
        <taxon>Marasmiineae</taxon>
        <taxon>Mycenaceae</taxon>
        <taxon>Mycena</taxon>
    </lineage>
</organism>
<reference evidence="2" key="1">
    <citation type="submission" date="2023-03" db="EMBL/GenBank/DDBJ databases">
        <title>Massive genome expansion in bonnet fungi (Mycena s.s.) driven by repeated elements and novel gene families across ecological guilds.</title>
        <authorList>
            <consortium name="Lawrence Berkeley National Laboratory"/>
            <person name="Harder C.B."/>
            <person name="Miyauchi S."/>
            <person name="Viragh M."/>
            <person name="Kuo A."/>
            <person name="Thoen E."/>
            <person name="Andreopoulos B."/>
            <person name="Lu D."/>
            <person name="Skrede I."/>
            <person name="Drula E."/>
            <person name="Henrissat B."/>
            <person name="Morin E."/>
            <person name="Kohler A."/>
            <person name="Barry K."/>
            <person name="LaButti K."/>
            <person name="Morin E."/>
            <person name="Salamov A."/>
            <person name="Lipzen A."/>
            <person name="Mereny Z."/>
            <person name="Hegedus B."/>
            <person name="Baldrian P."/>
            <person name="Stursova M."/>
            <person name="Weitz H."/>
            <person name="Taylor A."/>
            <person name="Grigoriev I.V."/>
            <person name="Nagy L.G."/>
            <person name="Martin F."/>
            <person name="Kauserud H."/>
        </authorList>
    </citation>
    <scope>NUCLEOTIDE SEQUENCE</scope>
    <source>
        <strain evidence="2">CBHHK067</strain>
    </source>
</reference>
<dbReference type="EMBL" id="JARKIE010000700">
    <property type="protein sequence ID" value="KAJ7620671.1"/>
    <property type="molecule type" value="Genomic_DNA"/>
</dbReference>
<evidence type="ECO:0000313" key="2">
    <source>
        <dbReference type="EMBL" id="KAJ7620671.1"/>
    </source>
</evidence>
<dbReference type="Proteomes" id="UP001221757">
    <property type="component" value="Unassembled WGS sequence"/>
</dbReference>
<keyword evidence="3" id="KW-1185">Reference proteome</keyword>
<feature type="region of interest" description="Disordered" evidence="1">
    <location>
        <begin position="74"/>
        <end position="94"/>
    </location>
</feature>
<evidence type="ECO:0000313" key="3">
    <source>
        <dbReference type="Proteomes" id="UP001221757"/>
    </source>
</evidence>
<evidence type="ECO:0000256" key="1">
    <source>
        <dbReference type="SAM" id="MobiDB-lite"/>
    </source>
</evidence>